<dbReference type="NCBIfam" id="NF001413">
    <property type="entry name" value="PRK00290.1"/>
    <property type="match status" value="1"/>
</dbReference>
<dbReference type="InterPro" id="IPR013126">
    <property type="entry name" value="Hsp_70_fam"/>
</dbReference>
<dbReference type="SUPFAM" id="SSF100920">
    <property type="entry name" value="Heat shock protein 70kD (HSP70), peptide-binding domain"/>
    <property type="match status" value="1"/>
</dbReference>
<keyword evidence="3 7" id="KW-0547">Nucleotide-binding</keyword>
<dbReference type="EMBL" id="PFGB01000029">
    <property type="protein sequence ID" value="PIW35166.1"/>
    <property type="molecule type" value="Genomic_DNA"/>
</dbReference>
<dbReference type="InterPro" id="IPR012725">
    <property type="entry name" value="Chaperone_DnaK"/>
</dbReference>
<dbReference type="PRINTS" id="PR00301">
    <property type="entry name" value="HEATSHOCK70"/>
</dbReference>
<dbReference type="PROSITE" id="PS00297">
    <property type="entry name" value="HSP70_1"/>
    <property type="match status" value="1"/>
</dbReference>
<keyword evidence="5" id="KW-0346">Stress response</keyword>
<keyword evidence="6" id="KW-0143">Chaperone</keyword>
<evidence type="ECO:0000256" key="5">
    <source>
        <dbReference type="ARBA" id="ARBA00023016"/>
    </source>
</evidence>
<dbReference type="NCBIfam" id="TIGR02350">
    <property type="entry name" value="prok_dnaK"/>
    <property type="match status" value="1"/>
</dbReference>
<dbReference type="Gene3D" id="3.30.420.40">
    <property type="match status" value="2"/>
</dbReference>
<protein>
    <submittedName>
        <fullName evidence="8">Molecular chaperone DnaK</fullName>
    </submittedName>
</protein>
<sequence>MAKILGIDLGTTNSAMAIIEAGEPKILENSEGNRTTPSVVAISKSNERLVGLLAKRQSVVNPKNTISSVKRLIGRNFEDKEVQRDKSWLPFDIQKSSTGGVEIKMADRWYKPEEISAMVLAKIKADAEAKIGEKIEEAVITVPAYFDDSQRQATKNAGEIAGLKVRRIINEPTAAALAYGLNKQKNEQIVVYDFGGGTFDISVLEVGDETVEVKSTGGDTHLGGDDFDRKIIEHLISEYKKQEGIDISSDPLALQRLKEAAERAKHELSTVFESEINLPYITSGASGPKHFLLKLTRAKLEELIKAEIERSIELVEKTIKEAGFKPSDIDEVVMVGGQTRMPAIQEAVKKFFNKEPHKGINPDEVVAAGAAIQAGIFQGDVKDVLLLDVIPLTLGIETYGGVATPILEKNTTIPTQKSQVFSTAADNQTSVEIHILQGERSMASDNKTLAKFILDGVPPSPRGIPQIEVSFDIDADGILNVSAKDKASGKSQSVRIEASTQLSKDDIEKLKQEAAGHSEED</sequence>
<dbReference type="Gene3D" id="2.60.34.10">
    <property type="entry name" value="Substrate Binding Domain Of DNAk, Chain A, domain 1"/>
    <property type="match status" value="1"/>
</dbReference>
<dbReference type="GO" id="GO:0005524">
    <property type="term" value="F:ATP binding"/>
    <property type="evidence" value="ECO:0007669"/>
    <property type="project" value="UniProtKB-KW"/>
</dbReference>
<dbReference type="FunFam" id="3.90.640.10:FF:000003">
    <property type="entry name" value="Molecular chaperone DnaK"/>
    <property type="match status" value="1"/>
</dbReference>
<evidence type="ECO:0000256" key="2">
    <source>
        <dbReference type="ARBA" id="ARBA00022553"/>
    </source>
</evidence>
<dbReference type="InterPro" id="IPR029047">
    <property type="entry name" value="HSP70_peptide-bd_sf"/>
</dbReference>
<dbReference type="GO" id="GO:0140662">
    <property type="term" value="F:ATP-dependent protein folding chaperone"/>
    <property type="evidence" value="ECO:0007669"/>
    <property type="project" value="InterPro"/>
</dbReference>
<dbReference type="PROSITE" id="PS00329">
    <property type="entry name" value="HSP70_2"/>
    <property type="match status" value="1"/>
</dbReference>
<dbReference type="GO" id="GO:0051082">
    <property type="term" value="F:unfolded protein binding"/>
    <property type="evidence" value="ECO:0007669"/>
    <property type="project" value="InterPro"/>
</dbReference>
<dbReference type="SUPFAM" id="SSF53067">
    <property type="entry name" value="Actin-like ATPase domain"/>
    <property type="match status" value="2"/>
</dbReference>
<dbReference type="CDD" id="cd10234">
    <property type="entry name" value="ASKHA_NBD_HSP70_DnaK-like"/>
    <property type="match status" value="1"/>
</dbReference>
<name>A0A2M7H1M2_9BACT</name>
<feature type="non-terminal residue" evidence="8">
    <location>
        <position position="521"/>
    </location>
</feature>
<evidence type="ECO:0000256" key="1">
    <source>
        <dbReference type="ARBA" id="ARBA00007381"/>
    </source>
</evidence>
<reference evidence="9" key="1">
    <citation type="submission" date="2017-09" db="EMBL/GenBank/DDBJ databases">
        <title>Depth-based differentiation of microbial function through sediment-hosted aquifers and enrichment of novel symbionts in the deep terrestrial subsurface.</title>
        <authorList>
            <person name="Probst A.J."/>
            <person name="Ladd B."/>
            <person name="Jarett J.K."/>
            <person name="Geller-Mcgrath D.E."/>
            <person name="Sieber C.M.K."/>
            <person name="Emerson J.B."/>
            <person name="Anantharaman K."/>
            <person name="Thomas B.C."/>
            <person name="Malmstrom R."/>
            <person name="Stieglmeier M."/>
            <person name="Klingl A."/>
            <person name="Woyke T."/>
            <person name="Ryan C.M."/>
            <person name="Banfield J.F."/>
        </authorList>
    </citation>
    <scope>NUCLEOTIDE SEQUENCE [LARGE SCALE GENOMIC DNA]</scope>
</reference>
<evidence type="ECO:0000256" key="6">
    <source>
        <dbReference type="ARBA" id="ARBA00023186"/>
    </source>
</evidence>
<accession>A0A2M7H1M2</accession>
<evidence type="ECO:0000313" key="9">
    <source>
        <dbReference type="Proteomes" id="UP000230215"/>
    </source>
</evidence>
<dbReference type="FunFam" id="3.30.420.40:FF:000004">
    <property type="entry name" value="Molecular chaperone DnaK"/>
    <property type="match status" value="1"/>
</dbReference>
<gene>
    <name evidence="8" type="ORF">COW25_00840</name>
</gene>
<dbReference type="InterPro" id="IPR018181">
    <property type="entry name" value="Heat_shock_70_CS"/>
</dbReference>
<dbReference type="FunFam" id="2.60.34.10:FF:000001">
    <property type="entry name" value="Molecular chaperone DnaK"/>
    <property type="match status" value="1"/>
</dbReference>
<dbReference type="PANTHER" id="PTHR19375">
    <property type="entry name" value="HEAT SHOCK PROTEIN 70KDA"/>
    <property type="match status" value="1"/>
</dbReference>
<dbReference type="Gene3D" id="3.90.640.10">
    <property type="entry name" value="Actin, Chain A, domain 4"/>
    <property type="match status" value="1"/>
</dbReference>
<dbReference type="AlphaFoldDB" id="A0A2M7H1M2"/>
<evidence type="ECO:0000313" key="8">
    <source>
        <dbReference type="EMBL" id="PIW35166.1"/>
    </source>
</evidence>
<organism evidence="8 9">
    <name type="scientific">Candidatus Nealsonbacteria bacterium CG15_BIG_FIL_POST_REV_8_21_14_020_37_12</name>
    <dbReference type="NCBI Taxonomy" id="1974716"/>
    <lineage>
        <taxon>Bacteria</taxon>
        <taxon>Candidatus Nealsoniibacteriota</taxon>
    </lineage>
</organism>
<keyword evidence="2" id="KW-0597">Phosphoprotein</keyword>
<keyword evidence="4 7" id="KW-0067">ATP-binding</keyword>
<dbReference type="InterPro" id="IPR043129">
    <property type="entry name" value="ATPase_NBD"/>
</dbReference>
<dbReference type="Proteomes" id="UP000230215">
    <property type="component" value="Unassembled WGS sequence"/>
</dbReference>
<evidence type="ECO:0000256" key="3">
    <source>
        <dbReference type="ARBA" id="ARBA00022741"/>
    </source>
</evidence>
<dbReference type="Pfam" id="PF00012">
    <property type="entry name" value="HSP70"/>
    <property type="match status" value="1"/>
</dbReference>
<evidence type="ECO:0000256" key="7">
    <source>
        <dbReference type="RuleBase" id="RU003322"/>
    </source>
</evidence>
<dbReference type="PROSITE" id="PS01036">
    <property type="entry name" value="HSP70_3"/>
    <property type="match status" value="1"/>
</dbReference>
<comment type="caution">
    <text evidence="8">The sequence shown here is derived from an EMBL/GenBank/DDBJ whole genome shotgun (WGS) entry which is preliminary data.</text>
</comment>
<comment type="similarity">
    <text evidence="1 7">Belongs to the heat shock protein 70 family.</text>
</comment>
<proteinExistence type="inferred from homology"/>
<evidence type="ECO:0000256" key="4">
    <source>
        <dbReference type="ARBA" id="ARBA00022840"/>
    </source>
</evidence>